<gene>
    <name evidence="2" type="ORF">SAMN05421869_112145</name>
</gene>
<name>A0A1G8WF82_9ACTN</name>
<feature type="region of interest" description="Disordered" evidence="1">
    <location>
        <begin position="44"/>
        <end position="64"/>
    </location>
</feature>
<evidence type="ECO:0000313" key="2">
    <source>
        <dbReference type="EMBL" id="SDJ76816.1"/>
    </source>
</evidence>
<dbReference type="EMBL" id="FNDJ01000012">
    <property type="protein sequence ID" value="SDJ76816.1"/>
    <property type="molecule type" value="Genomic_DNA"/>
</dbReference>
<sequence length="64" mass="6955">MSPGVRPVARSLRRVDVAAAPRLRRVDVVAPHRLRRVDVAAVPQAQGTSRGAWRTSATRSRVTG</sequence>
<proteinExistence type="predicted"/>
<accession>A0A1G8WF82</accession>
<protein>
    <submittedName>
        <fullName evidence="2">Uncharacterized protein</fullName>
    </submittedName>
</protein>
<evidence type="ECO:0000256" key="1">
    <source>
        <dbReference type="SAM" id="MobiDB-lite"/>
    </source>
</evidence>
<keyword evidence="3" id="KW-1185">Reference proteome</keyword>
<dbReference type="AlphaFoldDB" id="A0A1G8WF82"/>
<dbReference type="Proteomes" id="UP000199202">
    <property type="component" value="Unassembled WGS sequence"/>
</dbReference>
<dbReference type="STRING" id="633440.SAMN05421869_112145"/>
<evidence type="ECO:0000313" key="3">
    <source>
        <dbReference type="Proteomes" id="UP000199202"/>
    </source>
</evidence>
<feature type="compositionally biased region" description="Polar residues" evidence="1">
    <location>
        <begin position="45"/>
        <end position="64"/>
    </location>
</feature>
<organism evidence="2 3">
    <name type="scientific">Nonomuraea jiangxiensis</name>
    <dbReference type="NCBI Taxonomy" id="633440"/>
    <lineage>
        <taxon>Bacteria</taxon>
        <taxon>Bacillati</taxon>
        <taxon>Actinomycetota</taxon>
        <taxon>Actinomycetes</taxon>
        <taxon>Streptosporangiales</taxon>
        <taxon>Streptosporangiaceae</taxon>
        <taxon>Nonomuraea</taxon>
    </lineage>
</organism>
<reference evidence="2 3" key="1">
    <citation type="submission" date="2016-10" db="EMBL/GenBank/DDBJ databases">
        <authorList>
            <person name="de Groot N.N."/>
        </authorList>
    </citation>
    <scope>NUCLEOTIDE SEQUENCE [LARGE SCALE GENOMIC DNA]</scope>
    <source>
        <strain evidence="2 3">CGMCC 4.6533</strain>
    </source>
</reference>